<keyword evidence="4" id="KW-1185">Reference proteome</keyword>
<feature type="chain" id="PRO_5004958054" evidence="1">
    <location>
        <begin position="26"/>
        <end position="451"/>
    </location>
</feature>
<accession>X5MMP4</accession>
<dbReference type="SUPFAM" id="SSF53300">
    <property type="entry name" value="vWA-like"/>
    <property type="match status" value="1"/>
</dbReference>
<feature type="domain" description="VWFA" evidence="2">
    <location>
        <begin position="28"/>
        <end position="210"/>
    </location>
</feature>
<evidence type="ECO:0000256" key="1">
    <source>
        <dbReference type="SAM" id="SignalP"/>
    </source>
</evidence>
<feature type="signal peptide" evidence="1">
    <location>
        <begin position="1"/>
        <end position="25"/>
    </location>
</feature>
<dbReference type="AlphaFoldDB" id="X5MMP4"/>
<dbReference type="STRING" id="1458461.BN1012_Phect2377"/>
<evidence type="ECO:0000259" key="2">
    <source>
        <dbReference type="PROSITE" id="PS50234"/>
    </source>
</evidence>
<gene>
    <name evidence="3" type="ORF">BN1012_Phect2377</name>
</gene>
<evidence type="ECO:0000313" key="4">
    <source>
        <dbReference type="Proteomes" id="UP000032160"/>
    </source>
</evidence>
<dbReference type="HOGENOM" id="CLU_606477_0_0_5"/>
<dbReference type="OrthoDB" id="9783818at2"/>
<evidence type="ECO:0000313" key="3">
    <source>
        <dbReference type="EMBL" id="CDO60590.1"/>
    </source>
</evidence>
<sequence length="451" mass="47595">MRFRAALSAIVLSVGAAATALPATAATNVVYILDASNSMWGQIDGTAKIETAREVMTDLLGNVSDGTTIGLLAYGHRSEGACDDIEVLAGLGAATPEDLIAKLNELKPTGKTPIAGALQAAGETFATNDANNNIILISDGIETCNGDPCAVAADLAGAGVDTKVHAVGFDVDSAAREQLECIAEKGNGSYYNASSASELKVALAEVVDVVEAAPEPEPEPVAEPTSSQYFFDDFDTKLSEDWVINNPNEDAYLVEDGSLLMINSAVGGFGVETAQNVVVLKRPLPEGDWDANMVFTGEIKTGRDVIMFGLYTDSLNFLTSQFYTSIGCCNCSSAGLGNLKSSKGVLTQFNIPIIGSQFGCGAMEEAPFRAELAENETQPIRLSLHKRGRSYHVSAYRGDKTDAGEPIVFTTDPLTSLRSPGELAFTIGKYEQAEGEIMLMIDSIEIVSVTE</sequence>
<dbReference type="PROSITE" id="PS50234">
    <property type="entry name" value="VWFA"/>
    <property type="match status" value="1"/>
</dbReference>
<reference evidence="3 4" key="1">
    <citation type="journal article" date="2014" name="Front. Genet.">
        <title>Genome and metabolic network of "Candidatus Phaeomarinobacter ectocarpi" Ec32, a new candidate genus of Alphaproteobacteria frequently associated with brown algae.</title>
        <authorList>
            <person name="Dittami S.M."/>
            <person name="Barbeyron T."/>
            <person name="Boyen C."/>
            <person name="Cambefort J."/>
            <person name="Collet G."/>
            <person name="Delage L."/>
            <person name="Gobet A."/>
            <person name="Groisillier A."/>
            <person name="Leblanc C."/>
            <person name="Michel G."/>
            <person name="Scornet D."/>
            <person name="Siegel A."/>
            <person name="Tapia J.E."/>
            <person name="Tonon T."/>
        </authorList>
    </citation>
    <scope>NUCLEOTIDE SEQUENCE [LARGE SCALE GENOMIC DNA]</scope>
    <source>
        <strain evidence="3 4">Ec32</strain>
    </source>
</reference>
<dbReference type="RefSeq" id="WP_052534514.1">
    <property type="nucleotide sequence ID" value="NZ_HG966617.1"/>
</dbReference>
<dbReference type="SMART" id="SM00327">
    <property type="entry name" value="VWA"/>
    <property type="match status" value="1"/>
</dbReference>
<dbReference type="Proteomes" id="UP000032160">
    <property type="component" value="Chromosome I"/>
</dbReference>
<dbReference type="Gene3D" id="3.40.50.410">
    <property type="entry name" value="von Willebrand factor, type A domain"/>
    <property type="match status" value="1"/>
</dbReference>
<keyword evidence="1" id="KW-0732">Signal</keyword>
<dbReference type="EMBL" id="HG966617">
    <property type="protein sequence ID" value="CDO60590.1"/>
    <property type="molecule type" value="Genomic_DNA"/>
</dbReference>
<proteinExistence type="predicted"/>
<protein>
    <submittedName>
        <fullName evidence="3">von Willebrand factor type A domain protein</fullName>
    </submittedName>
</protein>
<dbReference type="Pfam" id="PF00092">
    <property type="entry name" value="VWA"/>
    <property type="match status" value="1"/>
</dbReference>
<organism evidence="3 4">
    <name type="scientific">Candidatus Phaeomarinibacter ectocarpi</name>
    <dbReference type="NCBI Taxonomy" id="1458461"/>
    <lineage>
        <taxon>Bacteria</taxon>
        <taxon>Pseudomonadati</taxon>
        <taxon>Pseudomonadota</taxon>
        <taxon>Alphaproteobacteria</taxon>
        <taxon>Hyphomicrobiales</taxon>
        <taxon>Parvibaculaceae</taxon>
        <taxon>Candidatus Phaeomarinibacter</taxon>
    </lineage>
</organism>
<dbReference type="InterPro" id="IPR002035">
    <property type="entry name" value="VWF_A"/>
</dbReference>
<dbReference type="PATRIC" id="fig|1458461.3.peg.2383"/>
<dbReference type="KEGG" id="pect:BN1012_Phect2377"/>
<name>X5MMP4_9HYPH</name>
<dbReference type="InterPro" id="IPR036465">
    <property type="entry name" value="vWFA_dom_sf"/>
</dbReference>